<evidence type="ECO:0000313" key="7">
    <source>
        <dbReference type="Proteomes" id="UP001652442"/>
    </source>
</evidence>
<evidence type="ECO:0000256" key="1">
    <source>
        <dbReference type="ARBA" id="ARBA00009437"/>
    </source>
</evidence>
<organism evidence="6 7">
    <name type="scientific">Brotonthovivens ammoniilytica</name>
    <dbReference type="NCBI Taxonomy" id="2981725"/>
    <lineage>
        <taxon>Bacteria</taxon>
        <taxon>Bacillati</taxon>
        <taxon>Bacillota</taxon>
        <taxon>Clostridia</taxon>
        <taxon>Lachnospirales</taxon>
        <taxon>Lachnospiraceae</taxon>
        <taxon>Brotonthovivens</taxon>
    </lineage>
</organism>
<dbReference type="Pfam" id="PF03466">
    <property type="entry name" value="LysR_substrate"/>
    <property type="match status" value="1"/>
</dbReference>
<evidence type="ECO:0000259" key="5">
    <source>
        <dbReference type="PROSITE" id="PS50931"/>
    </source>
</evidence>
<dbReference type="PROSITE" id="PS50931">
    <property type="entry name" value="HTH_LYSR"/>
    <property type="match status" value="1"/>
</dbReference>
<dbReference type="Gene3D" id="1.10.10.10">
    <property type="entry name" value="Winged helix-like DNA-binding domain superfamily/Winged helix DNA-binding domain"/>
    <property type="match status" value="1"/>
</dbReference>
<evidence type="ECO:0000313" key="6">
    <source>
        <dbReference type="EMBL" id="MCU6762441.1"/>
    </source>
</evidence>
<proteinExistence type="inferred from homology"/>
<keyword evidence="7" id="KW-1185">Reference proteome</keyword>
<name>A0ABT2TJW1_9FIRM</name>
<feature type="domain" description="HTH lysR-type" evidence="5">
    <location>
        <begin position="1"/>
        <end position="58"/>
    </location>
</feature>
<dbReference type="RefSeq" id="WP_158425146.1">
    <property type="nucleotide sequence ID" value="NZ_JAOQJQ010000003.1"/>
</dbReference>
<dbReference type="PANTHER" id="PTHR30346">
    <property type="entry name" value="TRANSCRIPTIONAL DUAL REGULATOR HCAR-RELATED"/>
    <property type="match status" value="1"/>
</dbReference>
<dbReference type="EMBL" id="JAOQJQ010000003">
    <property type="protein sequence ID" value="MCU6762441.1"/>
    <property type="molecule type" value="Genomic_DNA"/>
</dbReference>
<dbReference type="SUPFAM" id="SSF46785">
    <property type="entry name" value="Winged helix' DNA-binding domain"/>
    <property type="match status" value="1"/>
</dbReference>
<keyword evidence="2" id="KW-0805">Transcription regulation</keyword>
<dbReference type="Pfam" id="PF00126">
    <property type="entry name" value="HTH_1"/>
    <property type="match status" value="1"/>
</dbReference>
<sequence length="303" mass="34599">MTSQQLEIFLSLARHLNFTRTAREYYTTQPTVSRQISLLEEEWGFPLFVRSKKEVRLTPQGAVMVKKCREALDVIGSGIREVMSIENGADLTIHIGCLEGMNLDMFVAPTAAYFNKHYPNVNIFIERRSFGELRDKLEKGILDLIFTLDFELRYLQDVVYDEYYPVLTGLLMSKNHPMASKEDLKAEELSGETFILPDDKEAPGRTDELKSILQKAGIQCGKILYVPNQESMLLNARSGRGIALMDNSLREVYDTDHYRFLELPKEIAPLSVVCVWKRGNLNPAVALYVNTLSENEFIDVFVN</sequence>
<comment type="caution">
    <text evidence="6">The sequence shown here is derived from an EMBL/GenBank/DDBJ whole genome shotgun (WGS) entry which is preliminary data.</text>
</comment>
<gene>
    <name evidence="6" type="ORF">OCV88_08855</name>
</gene>
<evidence type="ECO:0000256" key="4">
    <source>
        <dbReference type="ARBA" id="ARBA00023163"/>
    </source>
</evidence>
<dbReference type="InterPro" id="IPR005119">
    <property type="entry name" value="LysR_subst-bd"/>
</dbReference>
<dbReference type="SUPFAM" id="SSF53850">
    <property type="entry name" value="Periplasmic binding protein-like II"/>
    <property type="match status" value="1"/>
</dbReference>
<evidence type="ECO:0000256" key="3">
    <source>
        <dbReference type="ARBA" id="ARBA00023125"/>
    </source>
</evidence>
<comment type="similarity">
    <text evidence="1">Belongs to the LysR transcriptional regulatory family.</text>
</comment>
<dbReference type="Proteomes" id="UP001652442">
    <property type="component" value="Unassembled WGS sequence"/>
</dbReference>
<reference evidence="6 7" key="1">
    <citation type="journal article" date="2021" name="ISME Commun">
        <title>Automated analysis of genomic sequences facilitates high-throughput and comprehensive description of bacteria.</title>
        <authorList>
            <person name="Hitch T.C.A."/>
        </authorList>
    </citation>
    <scope>NUCLEOTIDE SEQUENCE [LARGE SCALE GENOMIC DNA]</scope>
    <source>
        <strain evidence="6 7">Sanger_109</strain>
    </source>
</reference>
<dbReference type="CDD" id="cd05466">
    <property type="entry name" value="PBP2_LTTR_substrate"/>
    <property type="match status" value="1"/>
</dbReference>
<dbReference type="InterPro" id="IPR036388">
    <property type="entry name" value="WH-like_DNA-bd_sf"/>
</dbReference>
<accession>A0ABT2TJW1</accession>
<dbReference type="PRINTS" id="PR00039">
    <property type="entry name" value="HTHLYSR"/>
</dbReference>
<dbReference type="InterPro" id="IPR000847">
    <property type="entry name" value="LysR_HTH_N"/>
</dbReference>
<protein>
    <submittedName>
        <fullName evidence="6">LysR family transcriptional regulator</fullName>
    </submittedName>
</protein>
<dbReference type="Gene3D" id="3.40.190.290">
    <property type="match status" value="1"/>
</dbReference>
<dbReference type="PANTHER" id="PTHR30346:SF0">
    <property type="entry name" value="HCA OPERON TRANSCRIPTIONAL ACTIVATOR HCAR"/>
    <property type="match status" value="1"/>
</dbReference>
<keyword evidence="4" id="KW-0804">Transcription</keyword>
<dbReference type="InterPro" id="IPR036390">
    <property type="entry name" value="WH_DNA-bd_sf"/>
</dbReference>
<keyword evidence="3" id="KW-0238">DNA-binding</keyword>
<evidence type="ECO:0000256" key="2">
    <source>
        <dbReference type="ARBA" id="ARBA00023015"/>
    </source>
</evidence>